<organism evidence="4 5">
    <name type="scientific">Amycolatopsis balhimycina DSM 5908</name>
    <dbReference type="NCBI Taxonomy" id="1081091"/>
    <lineage>
        <taxon>Bacteria</taxon>
        <taxon>Bacillati</taxon>
        <taxon>Actinomycetota</taxon>
        <taxon>Actinomycetes</taxon>
        <taxon>Pseudonocardiales</taxon>
        <taxon>Pseudonocardiaceae</taxon>
        <taxon>Amycolatopsis</taxon>
    </lineage>
</organism>
<dbReference type="EMBL" id="QHHU01000003">
    <property type="protein sequence ID" value="RSM49589.1"/>
    <property type="molecule type" value="Genomic_DNA"/>
</dbReference>
<dbReference type="InterPro" id="IPR002182">
    <property type="entry name" value="NB-ARC"/>
</dbReference>
<dbReference type="Proteomes" id="UP000286716">
    <property type="component" value="Unassembled WGS sequence"/>
</dbReference>
<evidence type="ECO:0000313" key="4">
    <source>
        <dbReference type="EMBL" id="RSM49589.1"/>
    </source>
</evidence>
<feature type="compositionally biased region" description="Basic and acidic residues" evidence="1">
    <location>
        <begin position="46"/>
        <end position="55"/>
    </location>
</feature>
<dbReference type="SUPFAM" id="SSF52540">
    <property type="entry name" value="P-loop containing nucleoside triphosphate hydrolases"/>
    <property type="match status" value="1"/>
</dbReference>
<dbReference type="OrthoDB" id="580767at2"/>
<dbReference type="NCBIfam" id="NF040586">
    <property type="entry name" value="FxSxx_TPR"/>
    <property type="match status" value="1"/>
</dbReference>
<feature type="region of interest" description="Disordered" evidence="1">
    <location>
        <begin position="26"/>
        <end position="119"/>
    </location>
</feature>
<dbReference type="InterPro" id="IPR056681">
    <property type="entry name" value="DUF7779"/>
</dbReference>
<dbReference type="InterPro" id="IPR011990">
    <property type="entry name" value="TPR-like_helical_dom_sf"/>
</dbReference>
<dbReference type="PANTHER" id="PTHR46082">
    <property type="entry name" value="ATP/GTP-BINDING PROTEIN-RELATED"/>
    <property type="match status" value="1"/>
</dbReference>
<feature type="compositionally biased region" description="Low complexity" evidence="1">
    <location>
        <begin position="95"/>
        <end position="109"/>
    </location>
</feature>
<proteinExistence type="predicted"/>
<dbReference type="InterPro" id="IPR027417">
    <property type="entry name" value="P-loop_NTPase"/>
</dbReference>
<dbReference type="InterPro" id="IPR047738">
    <property type="entry name" value="SAV_2336-like_N"/>
</dbReference>
<dbReference type="Pfam" id="PF25000">
    <property type="entry name" value="DUF7779"/>
    <property type="match status" value="1"/>
</dbReference>
<keyword evidence="5" id="KW-1185">Reference proteome</keyword>
<comment type="caution">
    <text evidence="4">The sequence shown here is derived from an EMBL/GenBank/DDBJ whole genome shotgun (WGS) entry which is preliminary data.</text>
</comment>
<evidence type="ECO:0000259" key="3">
    <source>
        <dbReference type="Pfam" id="PF25000"/>
    </source>
</evidence>
<feature type="compositionally biased region" description="Polar residues" evidence="1">
    <location>
        <begin position="601"/>
        <end position="611"/>
    </location>
</feature>
<evidence type="ECO:0000313" key="5">
    <source>
        <dbReference type="Proteomes" id="UP000286716"/>
    </source>
</evidence>
<dbReference type="Gene3D" id="3.40.50.300">
    <property type="entry name" value="P-loop containing nucleotide triphosphate hydrolases"/>
    <property type="match status" value="1"/>
</dbReference>
<name>A0A428X2R0_AMYBA</name>
<accession>A0A428X2R0</accession>
<gene>
    <name evidence="4" type="ORF">DMA12_03980</name>
</gene>
<dbReference type="RefSeq" id="WP_084641579.1">
    <property type="nucleotide sequence ID" value="NZ_QHHU01000003.1"/>
</dbReference>
<sequence>MPGTPGGPEDHDLTAREVADGLWLMAAIAANTTEPPPPAEPPLSPRRPEPLEIGRAHPPPMEEPEHAGVGPPPELPELPESDPIRTGTGTGTGQGAPAAGGLPGREGAPTPGAASPLPDIGRLVRAFRAFKRKVPSTRPEDVELDEEQTAEASAEAGMWLPVTKRKRQPWLDLTLVVEQAPSMALWAPTVAAFVTLCQRRLGVFRSVQVRLLETGKAGRAEGGMVLEPVLRGGTPESPVRGAGEPVGSSGRRVMLVLTDGISDAWHRDLVQPLIARWGRKVPVAIVHLLPRRLWVRGGVDAQNAEITTKGPVRPNDSYRVRLTDLLSDGLERAELTGDSIAVPVLELEERWFRRWAEVVTGRADEPRKCSVMVVRDRPAVSVPESSDNPEPSKNEVTAQDRVRDFHSRASPSAFRLVTLLAAVPVDIEVASAVQEEMLPGSGPDHLIEVFTSGLLQNDGTRQPWERTTPWEFSGQTRRVLLSGARRSDTAHAVRVASRRIGGQNPVLARLQAALVDPDSTPDPEPETATSEEIALERDVMSALSGPYLSRADRLSRLAKRGRLARPDRLDQFAWAAEPSKVGGDNVARVSEVLAGELTGTPGETTADQGSQEPVELASTGEKPVTAEKASVVASVGASTSRQVRRSGEEVPPIWGAIPPPNPNFTGRGELLAQLSEKLGAGTTAVLPAALHGMGGIGKTQMATEYIYRHLQDYDIVWWIQATRPTQIHASLTELAQHLRLPGASEANTAVPAVKEALRLGRPYRRWLLVFDSAEDPDMVRPFFPVGGPGDILVTSRNPNWSAMARPLEVAVFERSESKMLLSRRGPQLDDTDADRISEKLGDLPLAIEQAAAWLAETGMTAREYLRLFDEKVAEILDTSNPQDYETSVAAAWNVSFDQLSVSSPAAHQLLQVCAFFAPEPVSRSLFAGVRGLTVSPELDFALRDPIKLGRAVRDINRFGLAKIDHRTDTILLHRLVQLVLRNRMTEQQRNEMRHGAHELLANLDPRDPGSPRQWQRYQEVLPHIYDAELIECTDQWVRQLVINLMQFLYHWGDHEGAVTLAERAVRAWERDRLERHGRGEAPIEDPPMQELEASERLAFYLWAVGRYADAEQISKATYDRYRESIGADREETLNAALTYALILKTRGDFAEAAQRNEEIFVKARGLFGNDDPLTLSAANDYVAALLLVGKYGQANELAAETYRRCVEVFGYDNASTVTMQVLMVIARRELGDYPWARIEQQQITDRVEQLYGEDSISTLRRKYHLAVACRKDGDHDEARKISEDALRRFRIRYGDKHPNALACALGYSIDLRHAHDFARARELGEEVFDLYRENLGEKHPHTLSAALDLGVTLRLSGDPSSARVLDERSLEEFRIQLGEDHPHTIVCAIDVASDLAALDRVEEAAERDAELLDRSRRVLGEDHPTTLAVQLNRSLDLRTLGRSEEADELYEDVMSRYRHVLGEAHPGTIAASKEVRADCDIDPMPL</sequence>
<evidence type="ECO:0000256" key="1">
    <source>
        <dbReference type="SAM" id="MobiDB-lite"/>
    </source>
</evidence>
<dbReference type="InterPro" id="IPR053137">
    <property type="entry name" value="NLR-like"/>
</dbReference>
<feature type="domain" description="NB-ARC" evidence="2">
    <location>
        <begin position="688"/>
        <end position="823"/>
    </location>
</feature>
<dbReference type="Gene3D" id="1.25.40.10">
    <property type="entry name" value="Tetratricopeptide repeat domain"/>
    <property type="match status" value="2"/>
</dbReference>
<feature type="compositionally biased region" description="Pro residues" evidence="1">
    <location>
        <begin position="34"/>
        <end position="45"/>
    </location>
</feature>
<reference evidence="4 5" key="1">
    <citation type="submission" date="2018-05" db="EMBL/GenBank/DDBJ databases">
        <title>Evolution of GPA BGCs.</title>
        <authorList>
            <person name="Waglechner N."/>
            <person name="Wright G.D."/>
        </authorList>
    </citation>
    <scope>NUCLEOTIDE SEQUENCE [LARGE SCALE GENOMIC DNA]</scope>
    <source>
        <strain evidence="4 5">DSM 5908</strain>
    </source>
</reference>
<feature type="region of interest" description="Disordered" evidence="1">
    <location>
        <begin position="379"/>
        <end position="399"/>
    </location>
</feature>
<dbReference type="Pfam" id="PF00931">
    <property type="entry name" value="NB-ARC"/>
    <property type="match status" value="1"/>
</dbReference>
<feature type="compositionally biased region" description="Basic and acidic residues" evidence="1">
    <location>
        <begin position="390"/>
        <end position="399"/>
    </location>
</feature>
<evidence type="ECO:0000259" key="2">
    <source>
        <dbReference type="Pfam" id="PF00931"/>
    </source>
</evidence>
<feature type="domain" description="DUF7779" evidence="3">
    <location>
        <begin position="902"/>
        <end position="988"/>
    </location>
</feature>
<dbReference type="NCBIfam" id="NF041121">
    <property type="entry name" value="SAV_2336_NTERM"/>
    <property type="match status" value="1"/>
</dbReference>
<dbReference type="Pfam" id="PF13424">
    <property type="entry name" value="TPR_12"/>
    <property type="match status" value="3"/>
</dbReference>
<dbReference type="GO" id="GO:0043531">
    <property type="term" value="F:ADP binding"/>
    <property type="evidence" value="ECO:0007669"/>
    <property type="project" value="InterPro"/>
</dbReference>
<dbReference type="PANTHER" id="PTHR46082:SF6">
    <property type="entry name" value="AAA+ ATPASE DOMAIN-CONTAINING PROTEIN-RELATED"/>
    <property type="match status" value="1"/>
</dbReference>
<dbReference type="SUPFAM" id="SSF48452">
    <property type="entry name" value="TPR-like"/>
    <property type="match status" value="3"/>
</dbReference>
<feature type="region of interest" description="Disordered" evidence="1">
    <location>
        <begin position="637"/>
        <end position="660"/>
    </location>
</feature>
<dbReference type="Pfam" id="PF13374">
    <property type="entry name" value="TPR_10"/>
    <property type="match status" value="1"/>
</dbReference>
<feature type="region of interest" description="Disordered" evidence="1">
    <location>
        <begin position="597"/>
        <end position="623"/>
    </location>
</feature>
<protein>
    <submittedName>
        <fullName evidence="4">Tetratricopeptide repeat protein</fullName>
    </submittedName>
</protein>